<proteinExistence type="predicted"/>
<feature type="domain" description="CBS" evidence="3">
    <location>
        <begin position="7"/>
        <end position="67"/>
    </location>
</feature>
<dbReference type="KEGG" id="bbgw:UT28_C0001G0522"/>
<dbReference type="InterPro" id="IPR046342">
    <property type="entry name" value="CBS_dom_sf"/>
</dbReference>
<dbReference type="PANTHER" id="PTHR43080">
    <property type="entry name" value="CBS DOMAIN-CONTAINING PROTEIN CBSX3, MITOCHONDRIAL"/>
    <property type="match status" value="1"/>
</dbReference>
<evidence type="ECO:0000313" key="4">
    <source>
        <dbReference type="EMBL" id="AKM82327.1"/>
    </source>
</evidence>
<dbReference type="EMBL" id="CP011213">
    <property type="protein sequence ID" value="AKM82327.1"/>
    <property type="molecule type" value="Genomic_DNA"/>
</dbReference>
<reference evidence="4 5" key="1">
    <citation type="journal article" date="2015" name="Nature">
        <title>rRNA introns, odd ribosomes, and small enigmatic genomes across a large radiation of phyla.</title>
        <authorList>
            <person name="Brown C.T."/>
            <person name="Hug L.A."/>
            <person name="Thomas B.C."/>
            <person name="Sharon I."/>
            <person name="Castelle C.J."/>
            <person name="Singh A."/>
            <person name="Wilkins M.J."/>
            <person name="Williams K.H."/>
            <person name="Banfield J.F."/>
        </authorList>
    </citation>
    <scope>NUCLEOTIDE SEQUENCE [LARGE SCALE GENOMIC DNA]</scope>
</reference>
<evidence type="ECO:0000259" key="3">
    <source>
        <dbReference type="PROSITE" id="PS51371"/>
    </source>
</evidence>
<dbReference type="PANTHER" id="PTHR43080:SF2">
    <property type="entry name" value="CBS DOMAIN-CONTAINING PROTEIN"/>
    <property type="match status" value="1"/>
</dbReference>
<dbReference type="STRING" id="1618337.UT28_C0001G0522"/>
<dbReference type="Gene3D" id="3.10.580.10">
    <property type="entry name" value="CBS-domain"/>
    <property type="match status" value="1"/>
</dbReference>
<dbReference type="PATRIC" id="fig|1618337.4.peg.523"/>
<dbReference type="PROSITE" id="PS51371">
    <property type="entry name" value="CBS"/>
    <property type="match status" value="2"/>
</dbReference>
<evidence type="ECO:0000256" key="1">
    <source>
        <dbReference type="ARBA" id="ARBA00023122"/>
    </source>
</evidence>
<dbReference type="AlphaFoldDB" id="A0A0G4B5P6"/>
<sequence>MTAKDLMGKIPACLTGTDKIVDAARLMKERGIGSIAIVASLDRLEIIGIITDRDIVNAVADGICGDSQISAIMSGVAPFAIVECDDIITIINMFISSQVRCLPVVDENRCVVGVISIYDICDYFIR</sequence>
<name>A0A0G4B5P6_9BACT</name>
<keyword evidence="1 2" id="KW-0129">CBS domain</keyword>
<protein>
    <submittedName>
        <fullName evidence="4">Putative CBS domain-containing signal transduction protein</fullName>
    </submittedName>
</protein>
<evidence type="ECO:0000256" key="2">
    <source>
        <dbReference type="PROSITE-ProRule" id="PRU00703"/>
    </source>
</evidence>
<dbReference type="SMART" id="SM00116">
    <property type="entry name" value="CBS"/>
    <property type="match status" value="2"/>
</dbReference>
<gene>
    <name evidence="4" type="ORF">UT28_C0001G0522</name>
</gene>
<dbReference type="InterPro" id="IPR051257">
    <property type="entry name" value="Diverse_CBS-Domain"/>
</dbReference>
<dbReference type="SUPFAM" id="SSF54631">
    <property type="entry name" value="CBS-domain pair"/>
    <property type="match status" value="1"/>
</dbReference>
<accession>A0A0G4B5P6</accession>
<feature type="domain" description="CBS" evidence="3">
    <location>
        <begin position="73"/>
        <end position="126"/>
    </location>
</feature>
<dbReference type="InterPro" id="IPR000644">
    <property type="entry name" value="CBS_dom"/>
</dbReference>
<dbReference type="Pfam" id="PF00571">
    <property type="entry name" value="CBS"/>
    <property type="match status" value="2"/>
</dbReference>
<organism evidence="4 5">
    <name type="scientific">Berkelbacteria bacterium GW2011_GWE1_39_12</name>
    <dbReference type="NCBI Taxonomy" id="1618337"/>
    <lineage>
        <taxon>Bacteria</taxon>
        <taxon>Candidatus Berkelbacteria</taxon>
    </lineage>
</organism>
<dbReference type="Proteomes" id="UP000035648">
    <property type="component" value="Chromosome"/>
</dbReference>
<evidence type="ECO:0000313" key="5">
    <source>
        <dbReference type="Proteomes" id="UP000035648"/>
    </source>
</evidence>